<dbReference type="InterPro" id="IPR015500">
    <property type="entry name" value="Peptidase_S8_subtilisin-rel"/>
</dbReference>
<protein>
    <submittedName>
        <fullName evidence="11">Subtilisin-like protease SBT3.8</fullName>
    </submittedName>
</protein>
<gene>
    <name evidence="11" type="primary">SBT3.8_1</name>
    <name evidence="11" type="ORF">CK203_096209</name>
</gene>
<keyword evidence="3" id="KW-0732">Signal</keyword>
<dbReference type="FunFam" id="2.60.40.2310:FF:000002">
    <property type="entry name" value="p69E protein-like"/>
    <property type="match status" value="1"/>
</dbReference>
<feature type="active site" description="Charge relay system" evidence="6 7">
    <location>
        <position position="246"/>
    </location>
</feature>
<organism evidence="11 12">
    <name type="scientific">Vitis vinifera</name>
    <name type="common">Grape</name>
    <dbReference type="NCBI Taxonomy" id="29760"/>
    <lineage>
        <taxon>Eukaryota</taxon>
        <taxon>Viridiplantae</taxon>
        <taxon>Streptophyta</taxon>
        <taxon>Embryophyta</taxon>
        <taxon>Tracheophyta</taxon>
        <taxon>Spermatophyta</taxon>
        <taxon>Magnoliopsida</taxon>
        <taxon>eudicotyledons</taxon>
        <taxon>Gunneridae</taxon>
        <taxon>Pentapetalae</taxon>
        <taxon>rosids</taxon>
        <taxon>Vitales</taxon>
        <taxon>Vitaceae</taxon>
        <taxon>Viteae</taxon>
        <taxon>Vitis</taxon>
    </lineage>
</organism>
<dbReference type="PANTHER" id="PTHR10795">
    <property type="entry name" value="PROPROTEIN CONVERTASE SUBTILISIN/KEXIN"/>
    <property type="match status" value="1"/>
</dbReference>
<sequence>MYHVFAVEHEPQAPLAHTMSSLHHGSLILIFLASFILILNEKVSSVSPAQAKSKVHIVYLGKRQHHDPELITNTHHEMLTTVLGSKEASVDSMIYSYRHGFSGFAAKLTEAQAQAVSELPDVVQVMPSRLHKLKTTRSWDYLGLSSSHSSTNLQYETNNGDGIIIALLDTGIWPESKVFSDKGLGPIPSRWKGGCSSGQSFNATKHCNRKLIGARYFFKGLEAEIGEPLNTTEYLEYLSPRDALGHGTHTSSIAGGSPVVNASYYGLGFGTVRGGAPGARLAMYKVCWNLGGGFCSDADILKAFDKAIHDGVDVLSVSLGSDDILFTEIIKPDSILIGSFHAVAQGISVVCAAGNGGPSAQTVENTAPWILTVAASSIDRSFPTPITLGNNRTVVGQAMLIGNHTGFASLVYPDDPHDESARALLIPCPALSLRIPPLGRLTFIIDSCLYMSPNDTSVAGKVALCFTSGTFETEFAASFVKEARGLGVIIAENSGGTEASYIGDFPCIKVSYETGSQILHYISSTRHPHVRLSPSKTHVGKPVPTNVAYFSSRGPSFPSPAVLKPDIAGPGAEILGAVPPFYLKKNTKFAFLSGTSMATPHIAGIVALLKSLHPHWSPAAIKSAIVTTGWTTDPSGEPIFAKGDPTKLADPFDFGGGIVNPNRAADPGLVYDMGTADYIHYLCTLGYNNSAIFQFTEQSIRCPTREHSILDLNLPSITIPSLQNSTSLTRSVTNVGAVNSTYKASIISPAGITITVKPDTLIFNSTIKTVTFSVTVSSIHQVNTEYSFGSLTWVDRVHAVKSPISVRTMIEESYANDS</sequence>
<dbReference type="InterPro" id="IPR045051">
    <property type="entry name" value="SBT"/>
</dbReference>
<comment type="caution">
    <text evidence="11">The sequence shown here is derived from an EMBL/GenBank/DDBJ whole genome shotgun (WGS) entry which is preliminary data.</text>
</comment>
<dbReference type="SUPFAM" id="SSF52743">
    <property type="entry name" value="Subtilisin-like"/>
    <property type="match status" value="1"/>
</dbReference>
<evidence type="ECO:0000259" key="9">
    <source>
        <dbReference type="Pfam" id="PF05922"/>
    </source>
</evidence>
<dbReference type="Gene3D" id="3.50.30.30">
    <property type="match status" value="1"/>
</dbReference>
<feature type="domain" description="Peptidase S8/S53" evidence="8">
    <location>
        <begin position="160"/>
        <end position="629"/>
    </location>
</feature>
<feature type="active site" description="Charge relay system" evidence="6 7">
    <location>
        <position position="596"/>
    </location>
</feature>
<dbReference type="PRINTS" id="PR00723">
    <property type="entry name" value="SUBTILISIN"/>
</dbReference>
<dbReference type="InterPro" id="IPR041469">
    <property type="entry name" value="Subtilisin-like_FN3"/>
</dbReference>
<feature type="domain" description="Subtilisin-like protease fibronectin type-III" evidence="10">
    <location>
        <begin position="711"/>
        <end position="806"/>
    </location>
</feature>
<dbReference type="InterPro" id="IPR023828">
    <property type="entry name" value="Peptidase_S8_Ser-AS"/>
</dbReference>
<dbReference type="InterPro" id="IPR000209">
    <property type="entry name" value="Peptidase_S8/S53_dom"/>
</dbReference>
<reference evidence="11 12" key="1">
    <citation type="journal article" date="2018" name="PLoS Genet.">
        <title>Population sequencing reveals clonal diversity and ancestral inbreeding in the grapevine cultivar Chardonnay.</title>
        <authorList>
            <person name="Roach M.J."/>
            <person name="Johnson D.L."/>
            <person name="Bohlmann J."/>
            <person name="van Vuuren H.J."/>
            <person name="Jones S.J."/>
            <person name="Pretorius I.S."/>
            <person name="Schmidt S.A."/>
            <person name="Borneman A.R."/>
        </authorList>
    </citation>
    <scope>NUCLEOTIDE SEQUENCE [LARGE SCALE GENOMIC DNA]</scope>
    <source>
        <strain evidence="12">cv. Chardonnay</strain>
        <tissue evidence="11">Leaf</tissue>
    </source>
</reference>
<evidence type="ECO:0000259" key="10">
    <source>
        <dbReference type="Pfam" id="PF17766"/>
    </source>
</evidence>
<dbReference type="GO" id="GO:0006508">
    <property type="term" value="P:proteolysis"/>
    <property type="evidence" value="ECO:0007669"/>
    <property type="project" value="UniProtKB-KW"/>
</dbReference>
<evidence type="ECO:0000256" key="3">
    <source>
        <dbReference type="ARBA" id="ARBA00022729"/>
    </source>
</evidence>
<dbReference type="EMBL" id="QGNW01002237">
    <property type="protein sequence ID" value="RVW22367.1"/>
    <property type="molecule type" value="Genomic_DNA"/>
</dbReference>
<dbReference type="InterPro" id="IPR034197">
    <property type="entry name" value="Peptidases_S8_3"/>
</dbReference>
<accession>A0A438CGM1</accession>
<evidence type="ECO:0000256" key="6">
    <source>
        <dbReference type="PIRSR" id="PIRSR615500-1"/>
    </source>
</evidence>
<dbReference type="FunFam" id="3.40.50.200:FF:000006">
    <property type="entry name" value="Subtilisin-like protease SBT1.5"/>
    <property type="match status" value="1"/>
</dbReference>
<dbReference type="CDD" id="cd04852">
    <property type="entry name" value="Peptidases_S8_3"/>
    <property type="match status" value="1"/>
</dbReference>
<dbReference type="InterPro" id="IPR010259">
    <property type="entry name" value="S8pro/Inhibitor_I9"/>
</dbReference>
<evidence type="ECO:0000256" key="5">
    <source>
        <dbReference type="ARBA" id="ARBA00022825"/>
    </source>
</evidence>
<dbReference type="Gene3D" id="2.60.40.2310">
    <property type="match status" value="1"/>
</dbReference>
<feature type="active site" description="Charge relay system" evidence="6 7">
    <location>
        <position position="169"/>
    </location>
</feature>
<dbReference type="Proteomes" id="UP000288805">
    <property type="component" value="Unassembled WGS sequence"/>
</dbReference>
<keyword evidence="4 7" id="KW-0378">Hydrolase</keyword>
<dbReference type="GO" id="GO:0004252">
    <property type="term" value="F:serine-type endopeptidase activity"/>
    <property type="evidence" value="ECO:0007669"/>
    <property type="project" value="UniProtKB-UniRule"/>
</dbReference>
<evidence type="ECO:0000313" key="11">
    <source>
        <dbReference type="EMBL" id="RVW22367.1"/>
    </source>
</evidence>
<dbReference type="Pfam" id="PF00082">
    <property type="entry name" value="Peptidase_S8"/>
    <property type="match status" value="1"/>
</dbReference>
<evidence type="ECO:0000259" key="8">
    <source>
        <dbReference type="Pfam" id="PF00082"/>
    </source>
</evidence>
<feature type="domain" description="Inhibitor I9" evidence="9">
    <location>
        <begin position="55"/>
        <end position="133"/>
    </location>
</feature>
<dbReference type="CDD" id="cd02120">
    <property type="entry name" value="PA_subtilisin_like"/>
    <property type="match status" value="1"/>
</dbReference>
<dbReference type="Gene3D" id="3.40.50.200">
    <property type="entry name" value="Peptidase S8/S53 domain"/>
    <property type="match status" value="1"/>
</dbReference>
<dbReference type="AlphaFoldDB" id="A0A438CGM1"/>
<name>A0A438CGM1_VITVI</name>
<dbReference type="Gene3D" id="3.30.70.80">
    <property type="entry name" value="Peptidase S8 propeptide/proteinase inhibitor I9"/>
    <property type="match status" value="1"/>
</dbReference>
<proteinExistence type="inferred from homology"/>
<evidence type="ECO:0000256" key="7">
    <source>
        <dbReference type="PROSITE-ProRule" id="PRU01240"/>
    </source>
</evidence>
<dbReference type="PROSITE" id="PS51892">
    <property type="entry name" value="SUBTILASE"/>
    <property type="match status" value="1"/>
</dbReference>
<dbReference type="InterPro" id="IPR036852">
    <property type="entry name" value="Peptidase_S8/S53_dom_sf"/>
</dbReference>
<evidence type="ECO:0000256" key="4">
    <source>
        <dbReference type="ARBA" id="ARBA00022801"/>
    </source>
</evidence>
<evidence type="ECO:0000256" key="1">
    <source>
        <dbReference type="ARBA" id="ARBA00011073"/>
    </source>
</evidence>
<comment type="similarity">
    <text evidence="1 7">Belongs to the peptidase S8 family.</text>
</comment>
<evidence type="ECO:0000256" key="2">
    <source>
        <dbReference type="ARBA" id="ARBA00022670"/>
    </source>
</evidence>
<keyword evidence="2 7" id="KW-0645">Protease</keyword>
<dbReference type="Pfam" id="PF05922">
    <property type="entry name" value="Inhibitor_I9"/>
    <property type="match status" value="1"/>
</dbReference>
<dbReference type="InterPro" id="IPR037045">
    <property type="entry name" value="S8pro/Inhibitor_I9_sf"/>
</dbReference>
<evidence type="ECO:0000313" key="12">
    <source>
        <dbReference type="Proteomes" id="UP000288805"/>
    </source>
</evidence>
<dbReference type="FunFam" id="3.30.70.80:FF:000002">
    <property type="entry name" value="Subtilisin-like protease SBT5.3"/>
    <property type="match status" value="1"/>
</dbReference>
<dbReference type="Pfam" id="PF17766">
    <property type="entry name" value="fn3_6"/>
    <property type="match status" value="1"/>
</dbReference>
<keyword evidence="5 7" id="KW-0720">Serine protease</keyword>
<dbReference type="PROSITE" id="PS00138">
    <property type="entry name" value="SUBTILASE_SER"/>
    <property type="match status" value="1"/>
</dbReference>